<dbReference type="VEuPathDB" id="CryptoDB:CHUDEA2_400"/>
<feature type="compositionally biased region" description="Polar residues" evidence="1">
    <location>
        <begin position="86"/>
        <end position="97"/>
    </location>
</feature>
<dbReference type="AlphaFoldDB" id="A0A0S4TAZ2"/>
<sequence length="189" mass="20590">MGFITNYFHAIFLILIINSAFFTINEVHPSEYKFSILQVKAPRCSKLRSLLCCCSASSRNEEDELPNQNEGDGSGIPVLLAYNPISNTDESNSGDTNSNDEEDPKCCSSSSSSSSSKRKKADISKGHPGHPGLYTVLLDFEPEVGTYSGFTNTKTTHPPSKPDPPQFIPNVRATTTTTTEKTKTTSNDS</sequence>
<evidence type="ECO:0000256" key="1">
    <source>
        <dbReference type="SAM" id="MobiDB-lite"/>
    </source>
</evidence>
<keyword evidence="2" id="KW-0812">Transmembrane</keyword>
<evidence type="ECO:0000313" key="4">
    <source>
        <dbReference type="EMBL" id="PPS93575.1"/>
    </source>
</evidence>
<evidence type="ECO:0000313" key="5">
    <source>
        <dbReference type="Proteomes" id="UP001429100"/>
    </source>
</evidence>
<feature type="region of interest" description="Disordered" evidence="1">
    <location>
        <begin position="61"/>
        <end position="80"/>
    </location>
</feature>
<name>A0A0S4TAZ2_CRYHO</name>
<feature type="transmembrane region" description="Helical" evidence="2">
    <location>
        <begin position="6"/>
        <end position="24"/>
    </location>
</feature>
<proteinExistence type="predicted"/>
<dbReference type="EMBL" id="JTAI01000036">
    <property type="protein sequence ID" value="PPS93575.1"/>
    <property type="molecule type" value="Genomic_DNA"/>
</dbReference>
<evidence type="ECO:0000256" key="2">
    <source>
        <dbReference type="SAM" id="Phobius"/>
    </source>
</evidence>
<dbReference type="VEuPathDB" id="CryptoDB:Chro.20047"/>
<organism evidence="3">
    <name type="scientific">Cryptosporidium hominis</name>
    <dbReference type="NCBI Taxonomy" id="237895"/>
    <lineage>
        <taxon>Eukaryota</taxon>
        <taxon>Sar</taxon>
        <taxon>Alveolata</taxon>
        <taxon>Apicomplexa</taxon>
        <taxon>Conoidasida</taxon>
        <taxon>Coccidia</taxon>
        <taxon>Eucoccidiorida</taxon>
        <taxon>Eimeriorina</taxon>
        <taxon>Cryptosporidiidae</taxon>
        <taxon>Cryptosporidium</taxon>
    </lineage>
</organism>
<feature type="compositionally biased region" description="Polar residues" evidence="1">
    <location>
        <begin position="148"/>
        <end position="158"/>
    </location>
</feature>
<dbReference type="Proteomes" id="UP000199752">
    <property type="component" value="Chromosome 2"/>
</dbReference>
<dbReference type="VEuPathDB" id="CryptoDB:ChTU502y2012_398g0035"/>
<reference evidence="4 5" key="1">
    <citation type="submission" date="2014-11" db="EMBL/GenBank/DDBJ databases">
        <title>Comparative genomic analysis of Cryptosporidium hominis reveals occurrence of genetic recombination in virulent subtypes.</title>
        <authorList>
            <person name="Guo Y."/>
            <person name="Tang K."/>
            <person name="Frace M."/>
            <person name="Li N."/>
            <person name="Roellig D.M."/>
            <person name="Sammons S."/>
            <person name="Knipe K."/>
            <person name="Rowe L."/>
            <person name="Feng Y."/>
            <person name="Xiao L."/>
        </authorList>
    </citation>
    <scope>NUCLEOTIDE SEQUENCE [LARGE SCALE GENOMIC DNA]</scope>
    <source>
        <strain evidence="4">30976</strain>
    </source>
</reference>
<reference evidence="3" key="2">
    <citation type="submission" date="2015-08" db="EMBL/GenBank/DDBJ databases">
        <authorList>
            <person name="Babu N.S."/>
            <person name="Beckwith C.J."/>
            <person name="Beseler K.G."/>
            <person name="Brison A."/>
            <person name="Carone J.V."/>
            <person name="Caskin T.P."/>
            <person name="Diamond M."/>
            <person name="Durham M.E."/>
            <person name="Foxe J.M."/>
            <person name="Go M."/>
            <person name="Henderson B.A."/>
            <person name="Jones I.B."/>
            <person name="McGettigan J.A."/>
            <person name="Micheletti S.J."/>
            <person name="Nasrallah M.E."/>
            <person name="Ortiz D."/>
            <person name="Piller C.R."/>
            <person name="Privatt S.R."/>
            <person name="Schneider S.L."/>
            <person name="Sharp S."/>
            <person name="Smith T.C."/>
            <person name="Stanton J.D."/>
            <person name="Ullery H.E."/>
            <person name="Wilson R.J."/>
            <person name="Serrano M.G."/>
            <person name="Buck G."/>
            <person name="Lee V."/>
            <person name="Wang Y."/>
            <person name="Carvalho R."/>
            <person name="Voegtly L."/>
            <person name="Shi R."/>
            <person name="Duckworth R."/>
            <person name="Johnson A."/>
            <person name="Loviza R."/>
            <person name="Walstead R."/>
            <person name="Shah Z."/>
            <person name="Kiflezghi M."/>
            <person name="Wade K."/>
            <person name="Ball S.L."/>
            <person name="Bradley K.W."/>
            <person name="Asai D.J."/>
            <person name="Bowman C.A."/>
            <person name="Russell D.A."/>
            <person name="Pope W.H."/>
            <person name="Jacobs-Sera D."/>
            <person name="Hendrix R.W."/>
            <person name="Hatfull G.F."/>
        </authorList>
    </citation>
    <scope>NUCLEOTIDE SEQUENCE [LARGE SCALE GENOMIC DNA]</scope>
</reference>
<keyword evidence="2" id="KW-0472">Membrane</keyword>
<dbReference type="EMBL" id="LN877948">
    <property type="protein sequence ID" value="CUV04363.1"/>
    <property type="molecule type" value="Genomic_DNA"/>
</dbReference>
<gene>
    <name evidence="3" type="ORF">CHUDEA2_400</name>
    <name evidence="4" type="ORF">GY17_00003648</name>
</gene>
<evidence type="ECO:0000313" key="3">
    <source>
        <dbReference type="EMBL" id="CUV04363.1"/>
    </source>
</evidence>
<feature type="region of interest" description="Disordered" evidence="1">
    <location>
        <begin position="145"/>
        <end position="189"/>
    </location>
</feature>
<dbReference type="OrthoDB" id="10403852at2759"/>
<keyword evidence="2" id="KW-1133">Transmembrane helix</keyword>
<reference evidence="4 5" key="3">
    <citation type="submission" date="2017-10" db="EMBL/GenBank/DDBJ databases">
        <title>Consistent, comparative and evidence-based genome annotation and re-annotation for the closely-related species, Cryptosporidium parvum, C. hominis and C. tyzzeri.</title>
        <authorList>
            <person name="Baptista R.P."/>
            <person name="Li Y."/>
            <person name="Sateriale A."/>
            <person name="Striepen B."/>
            <person name="Kissinger J.C."/>
        </authorList>
    </citation>
    <scope>NUCLEOTIDE SEQUENCE [LARGE SCALE GENOMIC DNA]</scope>
    <source>
        <strain evidence="4">30976</strain>
    </source>
</reference>
<dbReference type="VEuPathDB" id="CryptoDB:GY17_00003648"/>
<feature type="region of interest" description="Disordered" evidence="1">
    <location>
        <begin position="86"/>
        <end position="131"/>
    </location>
</feature>
<keyword evidence="5" id="KW-1185">Reference proteome</keyword>
<dbReference type="Proteomes" id="UP001429100">
    <property type="component" value="Unassembled WGS sequence"/>
</dbReference>
<accession>A0A0S4TAZ2</accession>
<protein>
    <submittedName>
        <fullName evidence="3">Uncharacterized protein</fullName>
    </submittedName>
</protein>